<dbReference type="Pfam" id="PF05362">
    <property type="entry name" value="Lon_C"/>
    <property type="match status" value="1"/>
</dbReference>
<feature type="active site" evidence="1">
    <location>
        <position position="310"/>
    </location>
</feature>
<reference evidence="5 6" key="1">
    <citation type="submission" date="2018-09" db="EMBL/GenBank/DDBJ databases">
        <title>Novel species of Cryobacterium.</title>
        <authorList>
            <person name="Liu Q."/>
            <person name="Xin Y.-H."/>
        </authorList>
    </citation>
    <scope>NUCLEOTIDE SEQUENCE [LARGE SCALE GENOMIC DNA]</scope>
    <source>
        <strain evidence="5 6">Hh39</strain>
    </source>
</reference>
<dbReference type="InterPro" id="IPR008269">
    <property type="entry name" value="Lon_proteolytic"/>
</dbReference>
<dbReference type="InterPro" id="IPR020568">
    <property type="entry name" value="Ribosomal_Su5_D2-typ_SF"/>
</dbReference>
<dbReference type="OrthoDB" id="2356897at2"/>
<dbReference type="InterPro" id="IPR001478">
    <property type="entry name" value="PDZ"/>
</dbReference>
<dbReference type="SUPFAM" id="SSF54211">
    <property type="entry name" value="Ribosomal protein S5 domain 2-like"/>
    <property type="match status" value="1"/>
</dbReference>
<comment type="catalytic activity">
    <reaction evidence="1">
        <text>Hydrolysis of proteins in presence of ATP.</text>
        <dbReference type="EC" id="3.4.21.53"/>
    </reaction>
</comment>
<dbReference type="InterPro" id="IPR027065">
    <property type="entry name" value="Lon_Prtase"/>
</dbReference>
<dbReference type="Pfam" id="PF17820">
    <property type="entry name" value="PDZ_6"/>
    <property type="match status" value="1"/>
</dbReference>
<evidence type="ECO:0000259" key="4">
    <source>
        <dbReference type="PROSITE" id="PS51786"/>
    </source>
</evidence>
<evidence type="ECO:0000259" key="3">
    <source>
        <dbReference type="PROSITE" id="PS50106"/>
    </source>
</evidence>
<dbReference type="SMART" id="SM00228">
    <property type="entry name" value="PDZ"/>
    <property type="match status" value="1"/>
</dbReference>
<dbReference type="Gene3D" id="3.30.230.10">
    <property type="match status" value="1"/>
</dbReference>
<protein>
    <recommendedName>
        <fullName evidence="1">endopeptidase La</fullName>
        <ecNumber evidence="1">3.4.21.53</ecNumber>
    </recommendedName>
</protein>
<dbReference type="GO" id="GO:0005524">
    <property type="term" value="F:ATP binding"/>
    <property type="evidence" value="ECO:0007669"/>
    <property type="project" value="InterPro"/>
</dbReference>
<keyword evidence="2" id="KW-0812">Transmembrane</keyword>
<dbReference type="RefSeq" id="WP_119974682.1">
    <property type="nucleotide sequence ID" value="NZ_JBHSQA010000002.1"/>
</dbReference>
<keyword evidence="1" id="KW-0378">Hydrolase</keyword>
<organism evidence="5 6">
    <name type="scientific">Cryobacterium melibiosiphilum</name>
    <dbReference type="NCBI Taxonomy" id="995039"/>
    <lineage>
        <taxon>Bacteria</taxon>
        <taxon>Bacillati</taxon>
        <taxon>Actinomycetota</taxon>
        <taxon>Actinomycetes</taxon>
        <taxon>Micrococcales</taxon>
        <taxon>Microbacteriaceae</taxon>
        <taxon>Cryobacterium</taxon>
    </lineage>
</organism>
<keyword evidence="2" id="KW-0472">Membrane</keyword>
<gene>
    <name evidence="5" type="ORF">D6T64_10860</name>
</gene>
<dbReference type="PROSITE" id="PS51786">
    <property type="entry name" value="LON_PROTEOLYTIC"/>
    <property type="match status" value="1"/>
</dbReference>
<dbReference type="InterPro" id="IPR036034">
    <property type="entry name" value="PDZ_sf"/>
</dbReference>
<dbReference type="GO" id="GO:0004252">
    <property type="term" value="F:serine-type endopeptidase activity"/>
    <property type="evidence" value="ECO:0007669"/>
    <property type="project" value="UniProtKB-UniRule"/>
</dbReference>
<sequence>MALFSDYPTASPRRARRSGTTGWVILGVALVAGVILGLTPSPYVIERPGPVFNTLGTVPNPDTEDDAADELELITIPGETVYPTEGSLDLLTVSVVGNRENRPSWLAVARAWLDPSEAVLPLDDVYPADVTTEQREEQNATAMVNSQTDSVAAALTHLGYDYPTTVSVVSLAEGSPADGIIDPGDEVVSVNGVSVRDITELRLALQDNGTTDAATVAIVRDGQGENVQVTPVDFEGAAIVGINVTTEYDFPFEVKIQLDRVGGPSAGMMFALGIIDKLTPGALQGGENVAGTGTINQAGEVGPIGGIQQKLYGAEDAGADWFLAPLANCDEVTGHIPDGLTVFAVETLDEAVTALDALASGSDTSTLPTCPVA</sequence>
<comment type="similarity">
    <text evidence="1">Belongs to the peptidase S16 family.</text>
</comment>
<dbReference type="EMBL" id="QZVS01000083">
    <property type="protein sequence ID" value="RJT88369.1"/>
    <property type="molecule type" value="Genomic_DNA"/>
</dbReference>
<keyword evidence="6" id="KW-1185">Reference proteome</keyword>
<dbReference type="PANTHER" id="PTHR10046">
    <property type="entry name" value="ATP DEPENDENT LON PROTEASE FAMILY MEMBER"/>
    <property type="match status" value="1"/>
</dbReference>
<evidence type="ECO:0000256" key="1">
    <source>
        <dbReference type="PROSITE-ProRule" id="PRU01122"/>
    </source>
</evidence>
<dbReference type="SUPFAM" id="SSF50156">
    <property type="entry name" value="PDZ domain-like"/>
    <property type="match status" value="1"/>
</dbReference>
<keyword evidence="1" id="KW-0720">Serine protease</keyword>
<feature type="domain" description="Lon proteolytic" evidence="4">
    <location>
        <begin position="261"/>
        <end position="358"/>
    </location>
</feature>
<feature type="transmembrane region" description="Helical" evidence="2">
    <location>
        <begin position="21"/>
        <end position="38"/>
    </location>
</feature>
<dbReference type="InterPro" id="IPR041489">
    <property type="entry name" value="PDZ_6"/>
</dbReference>
<dbReference type="GO" id="GO:0030163">
    <property type="term" value="P:protein catabolic process"/>
    <property type="evidence" value="ECO:0007669"/>
    <property type="project" value="InterPro"/>
</dbReference>
<name>A0A3A5MKF9_9MICO</name>
<keyword evidence="1" id="KW-0645">Protease</keyword>
<feature type="domain" description="PDZ" evidence="3">
    <location>
        <begin position="143"/>
        <end position="222"/>
    </location>
</feature>
<dbReference type="EC" id="3.4.21.53" evidence="1"/>
<evidence type="ECO:0000313" key="6">
    <source>
        <dbReference type="Proteomes" id="UP000272015"/>
    </source>
</evidence>
<dbReference type="InterPro" id="IPR014721">
    <property type="entry name" value="Ribsml_uS5_D2-typ_fold_subgr"/>
</dbReference>
<accession>A0A3A5MKF9</accession>
<feature type="active site" evidence="1">
    <location>
        <position position="265"/>
    </location>
</feature>
<proteinExistence type="inferred from homology"/>
<dbReference type="PROSITE" id="PS50106">
    <property type="entry name" value="PDZ"/>
    <property type="match status" value="1"/>
</dbReference>
<evidence type="ECO:0000313" key="5">
    <source>
        <dbReference type="EMBL" id="RJT88369.1"/>
    </source>
</evidence>
<dbReference type="AlphaFoldDB" id="A0A3A5MKF9"/>
<keyword evidence="2" id="KW-1133">Transmembrane helix</keyword>
<comment type="caution">
    <text evidence="5">The sequence shown here is derived from an EMBL/GenBank/DDBJ whole genome shotgun (WGS) entry which is preliminary data.</text>
</comment>
<dbReference type="Gene3D" id="2.30.42.10">
    <property type="match status" value="1"/>
</dbReference>
<dbReference type="Proteomes" id="UP000272015">
    <property type="component" value="Unassembled WGS sequence"/>
</dbReference>
<dbReference type="GO" id="GO:0006508">
    <property type="term" value="P:proteolysis"/>
    <property type="evidence" value="ECO:0007669"/>
    <property type="project" value="UniProtKB-KW"/>
</dbReference>
<dbReference type="GO" id="GO:0004176">
    <property type="term" value="F:ATP-dependent peptidase activity"/>
    <property type="evidence" value="ECO:0007669"/>
    <property type="project" value="UniProtKB-UniRule"/>
</dbReference>
<evidence type="ECO:0000256" key="2">
    <source>
        <dbReference type="SAM" id="Phobius"/>
    </source>
</evidence>